<dbReference type="AlphaFoldDB" id="A0A7I9Z367"/>
<gene>
    <name evidence="1" type="ORF">MTIM_12680</name>
</gene>
<accession>A0A7I9Z367</accession>
<name>A0A7I9Z367_9MYCO</name>
<evidence type="ECO:0000313" key="1">
    <source>
        <dbReference type="EMBL" id="GFG95389.1"/>
    </source>
</evidence>
<organism evidence="1 2">
    <name type="scientific">Mycobacterium timonense</name>
    <dbReference type="NCBI Taxonomy" id="701043"/>
    <lineage>
        <taxon>Bacteria</taxon>
        <taxon>Bacillati</taxon>
        <taxon>Actinomycetota</taxon>
        <taxon>Actinomycetes</taxon>
        <taxon>Mycobacteriales</taxon>
        <taxon>Mycobacteriaceae</taxon>
        <taxon>Mycobacterium</taxon>
        <taxon>Mycobacterium avium complex (MAC)</taxon>
    </lineage>
</organism>
<reference evidence="1 2" key="1">
    <citation type="journal article" date="2019" name="Emerg. Microbes Infect.">
        <title>Comprehensive subspecies identification of 175 nontuberculous mycobacteria species based on 7547 genomic profiles.</title>
        <authorList>
            <person name="Matsumoto Y."/>
            <person name="Kinjo T."/>
            <person name="Motooka D."/>
            <person name="Nabeya D."/>
            <person name="Jung N."/>
            <person name="Uechi K."/>
            <person name="Horii T."/>
            <person name="Iida T."/>
            <person name="Fujita J."/>
            <person name="Nakamura S."/>
        </authorList>
    </citation>
    <scope>NUCLEOTIDE SEQUENCE [LARGE SCALE GENOMIC DNA]</scope>
    <source>
        <strain evidence="1 2">JCM 30726</strain>
    </source>
</reference>
<evidence type="ECO:0000313" key="2">
    <source>
        <dbReference type="Proteomes" id="UP000465301"/>
    </source>
</evidence>
<sequence>MQVDQAASLWGSSEAQVGETLEECAQRGGTFDAGQGGTEAGINYLMPIVTGPR</sequence>
<keyword evidence="2" id="KW-1185">Reference proteome</keyword>
<protein>
    <submittedName>
        <fullName evidence="1">Uncharacterized protein</fullName>
    </submittedName>
</protein>
<proteinExistence type="predicted"/>
<dbReference type="Proteomes" id="UP000465301">
    <property type="component" value="Unassembled WGS sequence"/>
</dbReference>
<comment type="caution">
    <text evidence="1">The sequence shown here is derived from an EMBL/GenBank/DDBJ whole genome shotgun (WGS) entry which is preliminary data.</text>
</comment>
<dbReference type="EMBL" id="BLLA01000001">
    <property type="protein sequence ID" value="GFG95389.1"/>
    <property type="molecule type" value="Genomic_DNA"/>
</dbReference>